<name>F6FHL0_MYCHI</name>
<evidence type="ECO:0000313" key="1">
    <source>
        <dbReference type="EMBL" id="AEG72749.1"/>
    </source>
</evidence>
<accession>F6FHL0</accession>
<dbReference type="AlphaFoldDB" id="F6FHL0"/>
<dbReference type="KEGG" id="mhf:MHF_0477"/>
<dbReference type="Proteomes" id="UP000007952">
    <property type="component" value="Chromosome"/>
</dbReference>
<reference evidence="1 2" key="1">
    <citation type="journal article" date="2011" name="J. Bacteriol.">
        <title>Complete genome sequences of two hemotropic Mycoplasmas, Mycoplasma haemofelis strain Ohio2 and Mycoplasma suis strain Illinois.</title>
        <authorList>
            <person name="Messick J.B."/>
            <person name="Santos A.P."/>
            <person name="Guimaraes A.M."/>
        </authorList>
    </citation>
    <scope>NUCLEOTIDE SEQUENCE [LARGE SCALE GENOMIC DNA]</scope>
    <source>
        <strain evidence="1 2">Ohio2</strain>
    </source>
</reference>
<dbReference type="STRING" id="859194.MHF_0477"/>
<organism evidence="1 2">
    <name type="scientific">Mycoplasma haemofelis (strain Ohio2)</name>
    <dbReference type="NCBI Taxonomy" id="859194"/>
    <lineage>
        <taxon>Bacteria</taxon>
        <taxon>Bacillati</taxon>
        <taxon>Mycoplasmatota</taxon>
        <taxon>Mollicutes</taxon>
        <taxon>Mycoplasmataceae</taxon>
        <taxon>Mycoplasma</taxon>
    </lineage>
</organism>
<dbReference type="BioCyc" id="MHAE859194:G1GR7-467-MONOMER"/>
<gene>
    <name evidence="1" type="ordered locus">MHF_0477</name>
</gene>
<protein>
    <submittedName>
        <fullName evidence="1">Uncharacterized protein</fullName>
    </submittedName>
</protein>
<proteinExistence type="predicted"/>
<sequence length="178" mass="19518">MSSAAFKAAAGAAGIGGVTGGGILINNHLSNNRFTIKELIFEHKTKVAITEAKCTSLLEEKVSGESDPKYREFLTGCTRDKKVGDLLKGFTLMPTGGDYEAKWKKRFTKYKQAKQGTAFPIKDVVLGDSDSENTEEHLKKLKDGCSNQWSKAVTGNEEQTYLDALKDWCSLEETKNDG</sequence>
<evidence type="ECO:0000313" key="2">
    <source>
        <dbReference type="Proteomes" id="UP000007952"/>
    </source>
</evidence>
<dbReference type="HOGENOM" id="CLU_098620_1_0_14"/>
<dbReference type="EMBL" id="CP002808">
    <property type="protein sequence ID" value="AEG72749.1"/>
    <property type="molecule type" value="Genomic_DNA"/>
</dbReference>
<reference key="2">
    <citation type="submission" date="2011-05" db="EMBL/GenBank/DDBJ databases">
        <title>The Genome of Mycoplasma haemofelis Strain Ohio2, a pathogenic hemoplasma of the cat.</title>
        <authorList>
            <person name="Santos A.P."/>
            <person name="Guimaraes A.M.S."/>
            <person name="SanMiguel P.J."/>
            <person name="Martin S.W."/>
            <person name="Messick J.B."/>
        </authorList>
    </citation>
    <scope>NUCLEOTIDE SEQUENCE</scope>
    <source>
        <strain>Ohio2</strain>
    </source>
</reference>